<keyword evidence="8" id="KW-0902">Two-component regulatory system</keyword>
<proteinExistence type="predicted"/>
<dbReference type="Pfam" id="PF11884">
    <property type="entry name" value="DUF3404"/>
    <property type="match status" value="1"/>
</dbReference>
<comment type="subcellular location">
    <subcellularLocation>
        <location evidence="2">Cell membrane</location>
        <topology evidence="2">Multi-pass membrane protein</topology>
    </subcellularLocation>
</comment>
<comment type="caution">
    <text evidence="11">The sequence shown here is derived from an EMBL/GenBank/DDBJ whole genome shotgun (WGS) entry which is preliminary data.</text>
</comment>
<dbReference type="Proteomes" id="UP000179934">
    <property type="component" value="Unassembled WGS sequence"/>
</dbReference>
<dbReference type="Gene3D" id="3.30.565.10">
    <property type="entry name" value="Histidine kinase-like ATPase, C-terminal domain"/>
    <property type="match status" value="1"/>
</dbReference>
<evidence type="ECO:0000256" key="7">
    <source>
        <dbReference type="ARBA" id="ARBA00022777"/>
    </source>
</evidence>
<dbReference type="SUPFAM" id="SSF55874">
    <property type="entry name" value="ATPase domain of HSP90 chaperone/DNA topoisomerase II/histidine kinase"/>
    <property type="match status" value="1"/>
</dbReference>
<dbReference type="SUPFAM" id="SSF47384">
    <property type="entry name" value="Homodimeric domain of signal transducing histidine kinase"/>
    <property type="match status" value="1"/>
</dbReference>
<organism evidence="11 12">
    <name type="scientific">Aeromonas sobria</name>
    <dbReference type="NCBI Taxonomy" id="646"/>
    <lineage>
        <taxon>Bacteria</taxon>
        <taxon>Pseudomonadati</taxon>
        <taxon>Pseudomonadota</taxon>
        <taxon>Gammaproteobacteria</taxon>
        <taxon>Aeromonadales</taxon>
        <taxon>Aeromonadaceae</taxon>
        <taxon>Aeromonas</taxon>
    </lineage>
</organism>
<dbReference type="OrthoDB" id="5593498at2"/>
<keyword evidence="9" id="KW-0472">Membrane</keyword>
<keyword evidence="9" id="KW-0812">Transmembrane</keyword>
<dbReference type="PANTHER" id="PTHR44936:SF9">
    <property type="entry name" value="SENSOR PROTEIN CREC"/>
    <property type="match status" value="1"/>
</dbReference>
<evidence type="ECO:0000256" key="4">
    <source>
        <dbReference type="ARBA" id="ARBA00022475"/>
    </source>
</evidence>
<comment type="catalytic activity">
    <reaction evidence="1">
        <text>ATP + protein L-histidine = ADP + protein N-phospho-L-histidine.</text>
        <dbReference type="EC" id="2.7.13.3"/>
    </reaction>
</comment>
<dbReference type="EMBL" id="MKFU01000003">
    <property type="protein sequence ID" value="OHY95491.1"/>
    <property type="molecule type" value="Genomic_DNA"/>
</dbReference>
<dbReference type="RefSeq" id="WP_042018120.1">
    <property type="nucleotide sequence ID" value="NZ_CDBW01000003.1"/>
</dbReference>
<keyword evidence="6" id="KW-0808">Transferase</keyword>
<dbReference type="Gene3D" id="1.10.287.130">
    <property type="match status" value="1"/>
</dbReference>
<evidence type="ECO:0000313" key="12">
    <source>
        <dbReference type="Proteomes" id="UP000179934"/>
    </source>
</evidence>
<reference evidence="11 12" key="1">
    <citation type="submission" date="2016-09" db="EMBL/GenBank/DDBJ databases">
        <title>Draft Genome Sequence of Aeromonas sobria Strain 08005, Isolated from Sick Rana catesbeiana.</title>
        <authorList>
            <person name="Yang Q."/>
        </authorList>
    </citation>
    <scope>NUCLEOTIDE SEQUENCE [LARGE SCALE GENOMIC DNA]</scope>
    <source>
        <strain evidence="11 12">08005</strain>
    </source>
</reference>
<feature type="transmembrane region" description="Helical" evidence="9">
    <location>
        <begin position="227"/>
        <end position="247"/>
    </location>
</feature>
<keyword evidence="4" id="KW-1003">Cell membrane</keyword>
<evidence type="ECO:0000256" key="8">
    <source>
        <dbReference type="ARBA" id="ARBA00023012"/>
    </source>
</evidence>
<dbReference type="GeneID" id="58920605"/>
<dbReference type="SMART" id="SM00387">
    <property type="entry name" value="HATPase_c"/>
    <property type="match status" value="1"/>
</dbReference>
<evidence type="ECO:0000256" key="9">
    <source>
        <dbReference type="SAM" id="Phobius"/>
    </source>
</evidence>
<evidence type="ECO:0000256" key="5">
    <source>
        <dbReference type="ARBA" id="ARBA00022553"/>
    </source>
</evidence>
<sequence length="460" mass="51559">MRLILLLCSLICYGIAYPVLAGPLADRLAGELAELAPEQVLPLDEVQRLDRRLIAPDSLQPGWQHYPLRQLQAIYRYQQECGADNALPAEWLPLLRALCKEGPVPSASWFAAHPVYPLGGSSAARWLVRHPALGLDALLHVRERRDQLGRLGDLDDDNLDALLRGDRWLLQSGQLWLLADGQWCRYGAGRWQPLAERLGVMLDSRVDGPCQERVGALCINERPMLHWQWLALASSLGFILLLGWASWQRWRLLRERRVALQMLTHELRTPIMALSGISEELRHDFDRLPPSAQQSVGQLLGSVARLHQLAQASRHYLAAETLEDERVAVSLTEWLTLACERHGATFCLEREMTLALPFYWLDLALDNLLRNASQHGRAPVRVCASWQAGRLILAVSDGGELPSYRLATLLRRGARADGLGLGLAIVRHLLRRLGGRLTLSGPPTTFTLTLPCQLWSDPES</sequence>
<evidence type="ECO:0000256" key="1">
    <source>
        <dbReference type="ARBA" id="ARBA00000085"/>
    </source>
</evidence>
<evidence type="ECO:0000313" key="11">
    <source>
        <dbReference type="EMBL" id="OHY95491.1"/>
    </source>
</evidence>
<keyword evidence="5" id="KW-0597">Phosphoprotein</keyword>
<protein>
    <recommendedName>
        <fullName evidence="3">histidine kinase</fullName>
        <ecNumber evidence="3">2.7.13.3</ecNumber>
    </recommendedName>
</protein>
<dbReference type="InterPro" id="IPR005467">
    <property type="entry name" value="His_kinase_dom"/>
</dbReference>
<evidence type="ECO:0000259" key="10">
    <source>
        <dbReference type="PROSITE" id="PS50109"/>
    </source>
</evidence>
<dbReference type="InterPro" id="IPR036890">
    <property type="entry name" value="HATPase_C_sf"/>
</dbReference>
<dbReference type="STRING" id="646.BJD16_08460"/>
<dbReference type="PANTHER" id="PTHR44936">
    <property type="entry name" value="SENSOR PROTEIN CREC"/>
    <property type="match status" value="1"/>
</dbReference>
<dbReference type="InterPro" id="IPR021821">
    <property type="entry name" value="VxrA_SD"/>
</dbReference>
<dbReference type="PROSITE" id="PS50109">
    <property type="entry name" value="HIS_KIN"/>
    <property type="match status" value="1"/>
</dbReference>
<dbReference type="GO" id="GO:0005886">
    <property type="term" value="C:plasma membrane"/>
    <property type="evidence" value="ECO:0007669"/>
    <property type="project" value="UniProtKB-SubCell"/>
</dbReference>
<dbReference type="GO" id="GO:0000155">
    <property type="term" value="F:phosphorelay sensor kinase activity"/>
    <property type="evidence" value="ECO:0007669"/>
    <property type="project" value="InterPro"/>
</dbReference>
<dbReference type="CDD" id="cd00082">
    <property type="entry name" value="HisKA"/>
    <property type="match status" value="1"/>
</dbReference>
<name>A0A1S2D6K0_AERSO</name>
<accession>A0A1S2D6K0</accession>
<evidence type="ECO:0000256" key="6">
    <source>
        <dbReference type="ARBA" id="ARBA00022679"/>
    </source>
</evidence>
<evidence type="ECO:0000256" key="3">
    <source>
        <dbReference type="ARBA" id="ARBA00012438"/>
    </source>
</evidence>
<dbReference type="InterPro" id="IPR050980">
    <property type="entry name" value="2C_sensor_his_kinase"/>
</dbReference>
<keyword evidence="7 11" id="KW-0418">Kinase</keyword>
<gene>
    <name evidence="11" type="ORF">BJD16_08460</name>
</gene>
<dbReference type="Pfam" id="PF02518">
    <property type="entry name" value="HATPase_c"/>
    <property type="match status" value="1"/>
</dbReference>
<dbReference type="InterPro" id="IPR003661">
    <property type="entry name" value="HisK_dim/P_dom"/>
</dbReference>
<feature type="domain" description="Histidine kinase" evidence="10">
    <location>
        <begin position="262"/>
        <end position="454"/>
    </location>
</feature>
<dbReference type="EC" id="2.7.13.3" evidence="3"/>
<keyword evidence="9" id="KW-1133">Transmembrane helix</keyword>
<dbReference type="AlphaFoldDB" id="A0A1S2D6K0"/>
<evidence type="ECO:0000256" key="2">
    <source>
        <dbReference type="ARBA" id="ARBA00004651"/>
    </source>
</evidence>
<dbReference type="InterPro" id="IPR003594">
    <property type="entry name" value="HATPase_dom"/>
</dbReference>
<dbReference type="InterPro" id="IPR036097">
    <property type="entry name" value="HisK_dim/P_sf"/>
</dbReference>